<name>A0ABW5H4A7_9PSEU</name>
<dbReference type="PANTHER" id="PTHR33990">
    <property type="entry name" value="PROTEIN YJDN-RELATED"/>
    <property type="match status" value="1"/>
</dbReference>
<proteinExistence type="predicted"/>
<dbReference type="RefSeq" id="WP_378302520.1">
    <property type="nucleotide sequence ID" value="NZ_JBHUKS010000006.1"/>
</dbReference>
<sequence length="137" mass="14841">MGSQLNPCLAFAGNARQAMEFYREVLGGELDLGTYRDFGSTEAPDGDADQIMHSVLSTPDGYTIMAWDVPERVPFTPGTNVALFLGGDDAVLRDYFEKLSVGGTVTLPLAKQSWGDEAGSLVDKFGITWMVNLSGRR</sequence>
<evidence type="ECO:0000313" key="2">
    <source>
        <dbReference type="EMBL" id="MFD2467627.1"/>
    </source>
</evidence>
<evidence type="ECO:0000259" key="1">
    <source>
        <dbReference type="Pfam" id="PF06983"/>
    </source>
</evidence>
<dbReference type="CDD" id="cd06588">
    <property type="entry name" value="PhnB_like"/>
    <property type="match status" value="1"/>
</dbReference>
<dbReference type="Gene3D" id="3.10.180.10">
    <property type="entry name" value="2,3-Dihydroxybiphenyl 1,2-Dioxygenase, domain 1"/>
    <property type="match status" value="1"/>
</dbReference>
<dbReference type="Pfam" id="PF06983">
    <property type="entry name" value="3-dmu-9_3-mt"/>
    <property type="match status" value="1"/>
</dbReference>
<protein>
    <submittedName>
        <fullName evidence="2">VOC family protein</fullName>
    </submittedName>
</protein>
<keyword evidence="3" id="KW-1185">Reference proteome</keyword>
<dbReference type="InterPro" id="IPR029068">
    <property type="entry name" value="Glyas_Bleomycin-R_OHBP_Dase"/>
</dbReference>
<gene>
    <name evidence="2" type="ORF">ACFSVL_09505</name>
</gene>
<dbReference type="PANTHER" id="PTHR33990:SF1">
    <property type="entry name" value="PROTEIN YJDN"/>
    <property type="match status" value="1"/>
</dbReference>
<feature type="domain" description="PhnB-like" evidence="1">
    <location>
        <begin position="5"/>
        <end position="131"/>
    </location>
</feature>
<dbReference type="EMBL" id="JBHUKS010000006">
    <property type="protein sequence ID" value="MFD2467627.1"/>
    <property type="molecule type" value="Genomic_DNA"/>
</dbReference>
<organism evidence="2 3">
    <name type="scientific">Amycolatopsis silviterrae</name>
    <dbReference type="NCBI Taxonomy" id="1656914"/>
    <lineage>
        <taxon>Bacteria</taxon>
        <taxon>Bacillati</taxon>
        <taxon>Actinomycetota</taxon>
        <taxon>Actinomycetes</taxon>
        <taxon>Pseudonocardiales</taxon>
        <taxon>Pseudonocardiaceae</taxon>
        <taxon>Amycolatopsis</taxon>
    </lineage>
</organism>
<dbReference type="Proteomes" id="UP001597483">
    <property type="component" value="Unassembled WGS sequence"/>
</dbReference>
<dbReference type="SUPFAM" id="SSF54593">
    <property type="entry name" value="Glyoxalase/Bleomycin resistance protein/Dihydroxybiphenyl dioxygenase"/>
    <property type="match status" value="1"/>
</dbReference>
<comment type="caution">
    <text evidence="2">The sequence shown here is derived from an EMBL/GenBank/DDBJ whole genome shotgun (WGS) entry which is preliminary data.</text>
</comment>
<reference evidence="3" key="1">
    <citation type="journal article" date="2019" name="Int. J. Syst. Evol. Microbiol.">
        <title>The Global Catalogue of Microorganisms (GCM) 10K type strain sequencing project: providing services to taxonomists for standard genome sequencing and annotation.</title>
        <authorList>
            <consortium name="The Broad Institute Genomics Platform"/>
            <consortium name="The Broad Institute Genome Sequencing Center for Infectious Disease"/>
            <person name="Wu L."/>
            <person name="Ma J."/>
        </authorList>
    </citation>
    <scope>NUCLEOTIDE SEQUENCE [LARGE SCALE GENOMIC DNA]</scope>
    <source>
        <strain evidence="3">CGMCC 4.7641</strain>
    </source>
</reference>
<dbReference type="InterPro" id="IPR028973">
    <property type="entry name" value="PhnB-like"/>
</dbReference>
<evidence type="ECO:0000313" key="3">
    <source>
        <dbReference type="Proteomes" id="UP001597483"/>
    </source>
</evidence>
<accession>A0ABW5H4A7</accession>